<evidence type="ECO:0000313" key="2">
    <source>
        <dbReference type="Proteomes" id="UP001610432"/>
    </source>
</evidence>
<sequence>MEGEIIVEGSTLPVHLGYRRCTGWTTIRGASDKRKMGDITGIARCTESEFSPGLALNPKCWPRIAERGKVASTDIAQTGNIKKWYQTSGGKAPPHCVFRYSNRRAANGQESRYQESQITENWLRKERYNNSWRRRSKPRVIQVCRKGRDSIALIPESEVFGNVSDRGVCT</sequence>
<comment type="caution">
    <text evidence="1">The sequence shown here is derived from an EMBL/GenBank/DDBJ whole genome shotgun (WGS) entry which is preliminary data.</text>
</comment>
<dbReference type="RefSeq" id="XP_070885533.1">
    <property type="nucleotide sequence ID" value="XM_071024540.1"/>
</dbReference>
<name>A0ABR4LPV5_9EURO</name>
<dbReference type="Proteomes" id="UP001610432">
    <property type="component" value="Unassembled WGS sequence"/>
</dbReference>
<evidence type="ECO:0000313" key="1">
    <source>
        <dbReference type="EMBL" id="KAL2866554.1"/>
    </source>
</evidence>
<proteinExistence type="predicted"/>
<dbReference type="EMBL" id="JBFXLQ010000024">
    <property type="protein sequence ID" value="KAL2866554.1"/>
    <property type="molecule type" value="Genomic_DNA"/>
</dbReference>
<accession>A0ABR4LPV5</accession>
<dbReference type="GeneID" id="98139612"/>
<protein>
    <submittedName>
        <fullName evidence="1">Uncharacterized protein</fullName>
    </submittedName>
</protein>
<gene>
    <name evidence="1" type="ORF">BJX67DRAFT_130413</name>
</gene>
<reference evidence="1 2" key="1">
    <citation type="submission" date="2024-07" db="EMBL/GenBank/DDBJ databases">
        <title>Section-level genome sequencing and comparative genomics of Aspergillus sections Usti and Cavernicolus.</title>
        <authorList>
            <consortium name="Lawrence Berkeley National Laboratory"/>
            <person name="Nybo J.L."/>
            <person name="Vesth T.C."/>
            <person name="Theobald S."/>
            <person name="Frisvad J.C."/>
            <person name="Larsen T.O."/>
            <person name="Kjaerboelling I."/>
            <person name="Rothschild-Mancinelli K."/>
            <person name="Lyhne E.K."/>
            <person name="Kogle M.E."/>
            <person name="Barry K."/>
            <person name="Clum A."/>
            <person name="Na H."/>
            <person name="Ledsgaard L."/>
            <person name="Lin J."/>
            <person name="Lipzen A."/>
            <person name="Kuo A."/>
            <person name="Riley R."/>
            <person name="Mondo S."/>
            <person name="Labutti K."/>
            <person name="Haridas S."/>
            <person name="Pangalinan J."/>
            <person name="Salamov A.A."/>
            <person name="Simmons B.A."/>
            <person name="Magnuson J.K."/>
            <person name="Chen J."/>
            <person name="Drula E."/>
            <person name="Henrissat B."/>
            <person name="Wiebenga A."/>
            <person name="Lubbers R.J."/>
            <person name="Gomes A.C."/>
            <person name="Macurrencykelacurrency M.R."/>
            <person name="Stajich J."/>
            <person name="Grigoriev I.V."/>
            <person name="Mortensen U.H."/>
            <person name="De Vries R.P."/>
            <person name="Baker S.E."/>
            <person name="Andersen M.R."/>
        </authorList>
    </citation>
    <scope>NUCLEOTIDE SEQUENCE [LARGE SCALE GENOMIC DNA]</scope>
    <source>
        <strain evidence="1 2">CBS 449.75</strain>
    </source>
</reference>
<keyword evidence="2" id="KW-1185">Reference proteome</keyword>
<organism evidence="1 2">
    <name type="scientific">Aspergillus lucknowensis</name>
    <dbReference type="NCBI Taxonomy" id="176173"/>
    <lineage>
        <taxon>Eukaryota</taxon>
        <taxon>Fungi</taxon>
        <taxon>Dikarya</taxon>
        <taxon>Ascomycota</taxon>
        <taxon>Pezizomycotina</taxon>
        <taxon>Eurotiomycetes</taxon>
        <taxon>Eurotiomycetidae</taxon>
        <taxon>Eurotiales</taxon>
        <taxon>Aspergillaceae</taxon>
        <taxon>Aspergillus</taxon>
        <taxon>Aspergillus subgen. Nidulantes</taxon>
    </lineage>
</organism>